<evidence type="ECO:0000256" key="2">
    <source>
        <dbReference type="ARBA" id="ARBA00001089"/>
    </source>
</evidence>
<dbReference type="PRINTS" id="PR01210">
    <property type="entry name" value="GGTRANSPTASE"/>
</dbReference>
<comment type="similarity">
    <text evidence="3 11">Belongs to the gamma-glutamyltransferase family.</text>
</comment>
<dbReference type="InterPro" id="IPR051792">
    <property type="entry name" value="GGT_bact"/>
</dbReference>
<protein>
    <recommendedName>
        <fullName evidence="11">Glutathione hydrolase proenzyme</fullName>
        <ecNumber evidence="11">2.3.2.2</ecNumber>
        <ecNumber evidence="11">3.4.19.13</ecNumber>
    </recommendedName>
    <component>
        <recommendedName>
            <fullName evidence="11">Glutathione hydrolase large chain</fullName>
        </recommendedName>
    </component>
    <component>
        <recommendedName>
            <fullName evidence="11">Glutathione hydrolase small chain</fullName>
        </recommendedName>
    </component>
</protein>
<feature type="signal peptide" evidence="12">
    <location>
        <begin position="1"/>
        <end position="20"/>
    </location>
</feature>
<keyword evidence="12" id="KW-0732">Signal</keyword>
<dbReference type="Gene3D" id="1.10.246.130">
    <property type="match status" value="1"/>
</dbReference>
<dbReference type="EMBL" id="KT007046">
    <property type="protein sequence ID" value="AKQ04674.1"/>
    <property type="molecule type" value="Genomic_DNA"/>
</dbReference>
<dbReference type="Gene3D" id="3.60.20.40">
    <property type="match status" value="1"/>
</dbReference>
<name>A0A0H4TUW7_9BACT</name>
<feature type="binding site" evidence="10">
    <location>
        <position position="436"/>
    </location>
    <ligand>
        <name>L-glutamate</name>
        <dbReference type="ChEBI" id="CHEBI:29985"/>
    </ligand>
</feature>
<dbReference type="EC" id="3.4.19.13" evidence="11"/>
<dbReference type="GO" id="GO:0006750">
    <property type="term" value="P:glutathione biosynthetic process"/>
    <property type="evidence" value="ECO:0007669"/>
    <property type="project" value="UniProtKB-KW"/>
</dbReference>
<evidence type="ECO:0000256" key="11">
    <source>
        <dbReference type="RuleBase" id="RU368036"/>
    </source>
</evidence>
<comment type="catalytic activity">
    <reaction evidence="8 11">
        <text>an N-terminal (5-L-glutamyl)-[peptide] + an alpha-amino acid = 5-L-glutamyl amino acid + an N-terminal L-alpha-aminoacyl-[peptide]</text>
        <dbReference type="Rhea" id="RHEA:23904"/>
        <dbReference type="Rhea" id="RHEA-COMP:9780"/>
        <dbReference type="Rhea" id="RHEA-COMP:9795"/>
        <dbReference type="ChEBI" id="CHEBI:77644"/>
        <dbReference type="ChEBI" id="CHEBI:78597"/>
        <dbReference type="ChEBI" id="CHEBI:78599"/>
        <dbReference type="ChEBI" id="CHEBI:78608"/>
        <dbReference type="EC" id="2.3.2.2"/>
    </reaction>
</comment>
<dbReference type="PROSITE" id="PS51257">
    <property type="entry name" value="PROKAR_LIPOPROTEIN"/>
    <property type="match status" value="1"/>
</dbReference>
<comment type="pathway">
    <text evidence="11">Sulfur metabolism; glutathione metabolism.</text>
</comment>
<dbReference type="SUPFAM" id="SSF56235">
    <property type="entry name" value="N-terminal nucleophile aminohydrolases (Ntn hydrolases)"/>
    <property type="match status" value="1"/>
</dbReference>
<comment type="catalytic activity">
    <reaction evidence="1 11">
        <text>an S-substituted glutathione + H2O = an S-substituted L-cysteinylglycine + L-glutamate</text>
        <dbReference type="Rhea" id="RHEA:59468"/>
        <dbReference type="ChEBI" id="CHEBI:15377"/>
        <dbReference type="ChEBI" id="CHEBI:29985"/>
        <dbReference type="ChEBI" id="CHEBI:90779"/>
        <dbReference type="ChEBI" id="CHEBI:143103"/>
        <dbReference type="EC" id="3.4.19.13"/>
    </reaction>
</comment>
<keyword evidence="4 11" id="KW-0808">Transferase</keyword>
<evidence type="ECO:0000256" key="3">
    <source>
        <dbReference type="ARBA" id="ARBA00009381"/>
    </source>
</evidence>
<proteinExistence type="inferred from homology"/>
<dbReference type="InterPro" id="IPR029055">
    <property type="entry name" value="Ntn_hydrolases_N"/>
</dbReference>
<evidence type="ECO:0000256" key="5">
    <source>
        <dbReference type="ARBA" id="ARBA00022801"/>
    </source>
</evidence>
<dbReference type="Pfam" id="PF01019">
    <property type="entry name" value="G_glu_transpept"/>
    <property type="match status" value="1"/>
</dbReference>
<feature type="active site" description="Nucleophile" evidence="9">
    <location>
        <position position="394"/>
    </location>
</feature>
<feature type="binding site" evidence="10">
    <location>
        <begin position="412"/>
        <end position="414"/>
    </location>
    <ligand>
        <name>L-glutamate</name>
        <dbReference type="ChEBI" id="CHEBI:29985"/>
    </ligand>
</feature>
<evidence type="ECO:0000256" key="9">
    <source>
        <dbReference type="PIRSR" id="PIRSR600101-1"/>
    </source>
</evidence>
<evidence type="ECO:0000313" key="13">
    <source>
        <dbReference type="EMBL" id="AKQ04674.1"/>
    </source>
</evidence>
<organism evidence="13">
    <name type="scientific">uncultured Gemmatimonadetes bacterium Rifle_16ft_4_minimus_7</name>
    <dbReference type="NCBI Taxonomy" id="1665098"/>
    <lineage>
        <taxon>Bacteria</taxon>
        <taxon>Pseudomonadati</taxon>
        <taxon>Gemmatimonadota</taxon>
        <taxon>environmental samples</taxon>
    </lineage>
</organism>
<feature type="chain" id="PRO_5005210098" description="Glutathione hydrolase proenzyme" evidence="12">
    <location>
        <begin position="21"/>
        <end position="584"/>
    </location>
</feature>
<comment type="subunit">
    <text evidence="11">This enzyme consists of two polypeptide chains, which are synthesized in precursor form from a single polypeptide.</text>
</comment>
<keyword evidence="5 11" id="KW-0378">Hydrolase</keyword>
<evidence type="ECO:0000256" key="7">
    <source>
        <dbReference type="ARBA" id="ARBA00023315"/>
    </source>
</evidence>
<dbReference type="UniPathway" id="UPA00204"/>
<dbReference type="EC" id="2.3.2.2" evidence="11"/>
<reference evidence="13" key="1">
    <citation type="journal article" date="2015" name="ISME J.">
        <title>Aquifer environment selects for microbial species cohorts in sediment and groundwater.</title>
        <authorList>
            <person name="Hug L.A."/>
            <person name="Thomas B.C."/>
            <person name="Brown C.T."/>
            <person name="Frischkorn K.R."/>
            <person name="Williams K.H."/>
            <person name="Tringe S.G."/>
            <person name="Banfield J.F."/>
        </authorList>
    </citation>
    <scope>NUCLEOTIDE SEQUENCE</scope>
</reference>
<dbReference type="InterPro" id="IPR043138">
    <property type="entry name" value="GGT_lsub"/>
</dbReference>
<evidence type="ECO:0000256" key="8">
    <source>
        <dbReference type="ARBA" id="ARBA00047417"/>
    </source>
</evidence>
<dbReference type="GO" id="GO:0036374">
    <property type="term" value="F:glutathione hydrolase activity"/>
    <property type="evidence" value="ECO:0007669"/>
    <property type="project" value="UniProtKB-UniRule"/>
</dbReference>
<keyword evidence="7 11" id="KW-0012">Acyltransferase</keyword>
<keyword evidence="11" id="KW-0317">Glutathione biosynthesis</keyword>
<dbReference type="InterPro" id="IPR043137">
    <property type="entry name" value="GGT_ssub_C"/>
</dbReference>
<evidence type="ECO:0000256" key="6">
    <source>
        <dbReference type="ARBA" id="ARBA00023145"/>
    </source>
</evidence>
<feature type="binding site" evidence="10">
    <location>
        <position position="488"/>
    </location>
    <ligand>
        <name>L-glutamate</name>
        <dbReference type="ChEBI" id="CHEBI:29985"/>
    </ligand>
</feature>
<evidence type="ECO:0000256" key="4">
    <source>
        <dbReference type="ARBA" id="ARBA00022679"/>
    </source>
</evidence>
<evidence type="ECO:0000256" key="10">
    <source>
        <dbReference type="PIRSR" id="PIRSR600101-2"/>
    </source>
</evidence>
<evidence type="ECO:0000256" key="1">
    <source>
        <dbReference type="ARBA" id="ARBA00001049"/>
    </source>
</evidence>
<dbReference type="AlphaFoldDB" id="A0A0H4TUW7"/>
<dbReference type="PANTHER" id="PTHR43199">
    <property type="entry name" value="GLUTATHIONE HYDROLASE"/>
    <property type="match status" value="1"/>
</dbReference>
<keyword evidence="6 11" id="KW-0865">Zymogen</keyword>
<dbReference type="PANTHER" id="PTHR43199:SF1">
    <property type="entry name" value="GLUTATHIONE HYDROLASE PROENZYME"/>
    <property type="match status" value="1"/>
</dbReference>
<feature type="binding site" evidence="10">
    <location>
        <position position="123"/>
    </location>
    <ligand>
        <name>L-glutamate</name>
        <dbReference type="ChEBI" id="CHEBI:29985"/>
    </ligand>
</feature>
<dbReference type="GO" id="GO:0103068">
    <property type="term" value="F:leukotriene C4 gamma-glutamyl transferase activity"/>
    <property type="evidence" value="ECO:0007669"/>
    <property type="project" value="UniProtKB-EC"/>
</dbReference>
<sequence length="584" mass="61265">MTRVPSPAPLWLLGTLLVGACAPAPSAPPEPVATRPPTNMPEAWPLFARLKADTASSGMVVSGSPLASQVGVEILKQGGSAVDAAVAVGFALAVVHPEAGNLGGGGFMVMRFADGRTNALDYRETAPGQASRDMYLDAQGKLTDQSLTGHLAAGVPGSVAGLAEAHRRHGKLTWTQVVAPAIRLARDGFVVDEFRSRSIGGSADRLRRFPASRAQFLPGGNPPRPGTTLQQPDLAVTLQAIADSGPRAFYQGRTADLIVTEMEQGGGIITKADLAAYRPVWRDPIVIKYRGHTIYSMPPSSSGGVTMAEALNILEGYDPLPEFGSVAYVHLLAEALRRAFVDRNQYLGDPAFVSMPLDRLLSKKYAAELRAQIQPDRATPTPAFVSSAREGENTTHYSVVDAAGNAASVTTTINSSYGSAVTVTGAGFLLNNEMDDFAAAPGKPNQYGLVQGEANAIQPGKRMLSAMTPSIVVDPSGRLKMVLGSPGGPTIITSVTQVILNVLDHHMALSDAVAVTRIHHQALPDVINYERGGLLPVVVAALKAMGHQADERSGFSGDIAAIERRGNAWIGVPDPRRGGGAAGY</sequence>
<comment type="catalytic activity">
    <reaction evidence="2 11">
        <text>glutathione + H2O = L-cysteinylglycine + L-glutamate</text>
        <dbReference type="Rhea" id="RHEA:28807"/>
        <dbReference type="ChEBI" id="CHEBI:15377"/>
        <dbReference type="ChEBI" id="CHEBI:29985"/>
        <dbReference type="ChEBI" id="CHEBI:57925"/>
        <dbReference type="ChEBI" id="CHEBI:61694"/>
        <dbReference type="EC" id="3.4.19.13"/>
    </reaction>
</comment>
<comment type="PTM">
    <text evidence="11">Cleaved by autocatalysis into a large and a small subunit.</text>
</comment>
<accession>A0A0H4TUW7</accession>
<dbReference type="InterPro" id="IPR000101">
    <property type="entry name" value="GGT_peptidase"/>
</dbReference>
<dbReference type="GO" id="GO:0006751">
    <property type="term" value="P:glutathione catabolic process"/>
    <property type="evidence" value="ECO:0007669"/>
    <property type="project" value="UniProtKB-UniRule"/>
</dbReference>
<evidence type="ECO:0000256" key="12">
    <source>
        <dbReference type="SAM" id="SignalP"/>
    </source>
</evidence>
<dbReference type="NCBIfam" id="TIGR00066">
    <property type="entry name" value="g_glut_trans"/>
    <property type="match status" value="1"/>
</dbReference>